<dbReference type="EMBL" id="CP075897">
    <property type="protein sequence ID" value="QWB30714.1"/>
    <property type="molecule type" value="Genomic_DNA"/>
</dbReference>
<dbReference type="SUPFAM" id="SSF53756">
    <property type="entry name" value="UDP-Glycosyltransferase/glycogen phosphorylase"/>
    <property type="match status" value="1"/>
</dbReference>
<evidence type="ECO:0000256" key="5">
    <source>
        <dbReference type="ARBA" id="ARBA00022944"/>
    </source>
</evidence>
<reference evidence="8 9" key="1">
    <citation type="submission" date="2021-05" db="EMBL/GenBank/DDBJ databases">
        <title>Biocontrol using Exiguobacterium acetylicum SI17 against litchi downy blight caused by Peronophythora litchii.</title>
        <authorList>
            <person name="Zheng L."/>
        </authorList>
    </citation>
    <scope>NUCLEOTIDE SEQUENCE [LARGE SCALE GENOMIC DNA]</scope>
    <source>
        <strain evidence="8 9">SI17</strain>
    </source>
</reference>
<dbReference type="Proteomes" id="UP000679498">
    <property type="component" value="Chromosome"/>
</dbReference>
<keyword evidence="3" id="KW-1003">Cell membrane</keyword>
<evidence type="ECO:0000313" key="8">
    <source>
        <dbReference type="EMBL" id="QWB30714.1"/>
    </source>
</evidence>
<dbReference type="Gene3D" id="3.40.50.12580">
    <property type="match status" value="1"/>
</dbReference>
<dbReference type="Pfam" id="PF04464">
    <property type="entry name" value="Glyphos_transf"/>
    <property type="match status" value="1"/>
</dbReference>
<sequence>MKVVREGIVWVYLLLFRICYGVFRWLPLRSVTLFWMTYGDNAKPVNDRLAQELPSEKRYLVYDHHFMKQPDLWKSDRTLRFRRLRFVRLAYLLATSRTVFVDNYVAEFSVATTRRGARRIQLWHAAGTLKQFGLTSSKSLFVSERVRNRFRRVYQEYGDFIVPGMRCATQFMTPHDLKRSHFKPFGMPRTDYWFDEEQRKQKTLELRKQYAKTDRRILLYAPTYREYKGTEDHTIQQFEQLAQAGWTILVKLHPTIRALSTYRSSHIHLLDDTYQINDYLLITDVLVTDYSSIPFESCLLNIPAFLYTPDIDTYRQLPGLVDQYPKPLPVRQTERMEQLMEWIMSDVILEECRQHMQKFQQNWYDQTPGQAVNRIVHHYYGINP</sequence>
<accession>A0ABX8GBR6</accession>
<evidence type="ECO:0000256" key="6">
    <source>
        <dbReference type="ARBA" id="ARBA00023136"/>
    </source>
</evidence>
<gene>
    <name evidence="8" type="ORF">KKI46_03305</name>
</gene>
<keyword evidence="6 7" id="KW-0472">Membrane</keyword>
<evidence type="ECO:0000256" key="2">
    <source>
        <dbReference type="ARBA" id="ARBA00010488"/>
    </source>
</evidence>
<evidence type="ECO:0000313" key="9">
    <source>
        <dbReference type="Proteomes" id="UP000679498"/>
    </source>
</evidence>
<dbReference type="InterPro" id="IPR043148">
    <property type="entry name" value="TagF_C"/>
</dbReference>
<comment type="similarity">
    <text evidence="2">Belongs to the CDP-glycerol glycerophosphotransferase family.</text>
</comment>
<dbReference type="Gene3D" id="3.40.50.11820">
    <property type="match status" value="1"/>
</dbReference>
<proteinExistence type="inferred from homology"/>
<dbReference type="PANTHER" id="PTHR37316:SF1">
    <property type="entry name" value="TEICHOIC ACID GLYCEROL-PHOSPHATE PRIMASE"/>
    <property type="match status" value="1"/>
</dbReference>
<dbReference type="PANTHER" id="PTHR37316">
    <property type="entry name" value="TEICHOIC ACID GLYCEROL-PHOSPHATE PRIMASE"/>
    <property type="match status" value="1"/>
</dbReference>
<evidence type="ECO:0000256" key="3">
    <source>
        <dbReference type="ARBA" id="ARBA00022475"/>
    </source>
</evidence>
<protein>
    <submittedName>
        <fullName evidence="8">CDP-glycerol glycerophosphotransferase family protein</fullName>
    </submittedName>
</protein>
<feature type="transmembrane region" description="Helical" evidence="7">
    <location>
        <begin position="7"/>
        <end position="26"/>
    </location>
</feature>
<evidence type="ECO:0000256" key="1">
    <source>
        <dbReference type="ARBA" id="ARBA00004202"/>
    </source>
</evidence>
<evidence type="ECO:0000256" key="7">
    <source>
        <dbReference type="SAM" id="Phobius"/>
    </source>
</evidence>
<dbReference type="InterPro" id="IPR043149">
    <property type="entry name" value="TagF_N"/>
</dbReference>
<keyword evidence="5" id="KW-0777">Teichoic acid biosynthesis</keyword>
<keyword evidence="4" id="KW-0808">Transferase</keyword>
<dbReference type="InterPro" id="IPR007554">
    <property type="entry name" value="Glycerophosphate_synth"/>
</dbReference>
<organism evidence="8 9">
    <name type="scientific">Exiguobacterium acetylicum</name>
    <name type="common">Brevibacterium acetylicum</name>
    <dbReference type="NCBI Taxonomy" id="41170"/>
    <lineage>
        <taxon>Bacteria</taxon>
        <taxon>Bacillati</taxon>
        <taxon>Bacillota</taxon>
        <taxon>Bacilli</taxon>
        <taxon>Bacillales</taxon>
        <taxon>Bacillales Family XII. Incertae Sedis</taxon>
        <taxon>Exiguobacterium</taxon>
    </lineage>
</organism>
<dbReference type="RefSeq" id="WP_029340859.1">
    <property type="nucleotide sequence ID" value="NZ_CP075897.1"/>
</dbReference>
<comment type="subcellular location">
    <subcellularLocation>
        <location evidence="1">Cell membrane</location>
        <topology evidence="1">Peripheral membrane protein</topology>
    </subcellularLocation>
</comment>
<dbReference type="GeneID" id="88810680"/>
<keyword evidence="7" id="KW-0812">Transmembrane</keyword>
<keyword evidence="7" id="KW-1133">Transmembrane helix</keyword>
<evidence type="ECO:0000256" key="4">
    <source>
        <dbReference type="ARBA" id="ARBA00022679"/>
    </source>
</evidence>
<keyword evidence="9" id="KW-1185">Reference proteome</keyword>
<name>A0ABX8GBR6_EXIAC</name>
<dbReference type="InterPro" id="IPR051612">
    <property type="entry name" value="Teichoic_Acid_Biosynth"/>
</dbReference>